<proteinExistence type="predicted"/>
<dbReference type="InterPro" id="IPR006085">
    <property type="entry name" value="XPG_DNA_repair_N"/>
</dbReference>
<comment type="caution">
    <text evidence="3">The sequence shown here is derived from an EMBL/GenBank/DDBJ whole genome shotgun (WGS) entry which is preliminary data.</text>
</comment>
<feature type="compositionally biased region" description="Basic and acidic residues" evidence="1">
    <location>
        <begin position="31"/>
        <end position="58"/>
    </location>
</feature>
<evidence type="ECO:0000256" key="1">
    <source>
        <dbReference type="SAM" id="MobiDB-lite"/>
    </source>
</evidence>
<dbReference type="GO" id="GO:0004518">
    <property type="term" value="F:nuclease activity"/>
    <property type="evidence" value="ECO:0007669"/>
    <property type="project" value="InterPro"/>
</dbReference>
<dbReference type="SUPFAM" id="SSF88723">
    <property type="entry name" value="PIN domain-like"/>
    <property type="match status" value="1"/>
</dbReference>
<organism evidence="3 4">
    <name type="scientific">Synchytrium endobioticum</name>
    <dbReference type="NCBI Taxonomy" id="286115"/>
    <lineage>
        <taxon>Eukaryota</taxon>
        <taxon>Fungi</taxon>
        <taxon>Fungi incertae sedis</taxon>
        <taxon>Chytridiomycota</taxon>
        <taxon>Chytridiomycota incertae sedis</taxon>
        <taxon>Chytridiomycetes</taxon>
        <taxon>Synchytriales</taxon>
        <taxon>Synchytriaceae</taxon>
        <taxon>Synchytrium</taxon>
    </lineage>
</organism>
<feature type="domain" description="XPG N-terminal" evidence="2">
    <location>
        <begin position="1"/>
        <end position="43"/>
    </location>
</feature>
<gene>
    <name evidence="3" type="ORF">SeLEV6574_g05628</name>
</gene>
<dbReference type="InterPro" id="IPR029060">
    <property type="entry name" value="PIN-like_dom_sf"/>
</dbReference>
<dbReference type="Gene3D" id="3.40.50.1010">
    <property type="entry name" value="5'-nuclease"/>
    <property type="match status" value="1"/>
</dbReference>
<dbReference type="EMBL" id="QEAM01000273">
    <property type="protein sequence ID" value="TPX42398.1"/>
    <property type="molecule type" value="Genomic_DNA"/>
</dbReference>
<dbReference type="OrthoDB" id="1937206at2759"/>
<dbReference type="AlphaFoldDB" id="A0A507CTH3"/>
<name>A0A507CTH3_9FUNG</name>
<accession>A0A507CTH3</accession>
<reference evidence="3 4" key="1">
    <citation type="journal article" date="2019" name="Sci. Rep.">
        <title>Comparative genomics of chytrid fungi reveal insights into the obligate biotrophic and pathogenic lifestyle of Synchytrium endobioticum.</title>
        <authorList>
            <person name="van de Vossenberg B.T.L.H."/>
            <person name="Warris S."/>
            <person name="Nguyen H.D.T."/>
            <person name="van Gent-Pelzer M.P.E."/>
            <person name="Joly D.L."/>
            <person name="van de Geest H.C."/>
            <person name="Bonants P.J.M."/>
            <person name="Smith D.S."/>
            <person name="Levesque C.A."/>
            <person name="van der Lee T.A.J."/>
        </authorList>
    </citation>
    <scope>NUCLEOTIDE SEQUENCE [LARGE SCALE GENOMIC DNA]</scope>
    <source>
        <strain evidence="3 4">LEV6574</strain>
    </source>
</reference>
<sequence>MGIFYRTIRMIENGIKPCYVFDGKPPATKLAELRKHGDKRQEAQKEMEKSTEAGRNDENNSLGDLVEPGMNGTMTVDDTDDDLNLPDGHDAPP</sequence>
<evidence type="ECO:0000259" key="2">
    <source>
        <dbReference type="Pfam" id="PF00752"/>
    </source>
</evidence>
<dbReference type="Pfam" id="PF00752">
    <property type="entry name" value="XPG_N"/>
    <property type="match status" value="1"/>
</dbReference>
<feature type="region of interest" description="Disordered" evidence="1">
    <location>
        <begin position="30"/>
        <end position="93"/>
    </location>
</feature>
<dbReference type="Proteomes" id="UP000320475">
    <property type="component" value="Unassembled WGS sequence"/>
</dbReference>
<evidence type="ECO:0000313" key="4">
    <source>
        <dbReference type="Proteomes" id="UP000320475"/>
    </source>
</evidence>
<evidence type="ECO:0000313" key="3">
    <source>
        <dbReference type="EMBL" id="TPX42398.1"/>
    </source>
</evidence>
<protein>
    <recommendedName>
        <fullName evidence="2">XPG N-terminal domain-containing protein</fullName>
    </recommendedName>
</protein>